<evidence type="ECO:0000313" key="3">
    <source>
        <dbReference type="Proteomes" id="UP001202961"/>
    </source>
</evidence>
<dbReference type="Proteomes" id="UP001202961">
    <property type="component" value="Unassembled WGS sequence"/>
</dbReference>
<dbReference type="EMBL" id="JAMQBK010000029">
    <property type="protein sequence ID" value="MCM2371223.1"/>
    <property type="molecule type" value="Genomic_DNA"/>
</dbReference>
<keyword evidence="2" id="KW-0808">Transferase</keyword>
<keyword evidence="2" id="KW-0489">Methyltransferase</keyword>
<dbReference type="Pfam" id="PF13847">
    <property type="entry name" value="Methyltransf_31"/>
    <property type="match status" value="1"/>
</dbReference>
<reference evidence="2 3" key="1">
    <citation type="journal article" date="2022" name="Syst. Appl. Microbiol.">
        <title>Rhodopirellula aestuarii sp. nov., a novel member of the genus Rhodopirellula isolated from brackish sediments collected in the Tagus River estuary, Portugal.</title>
        <authorList>
            <person name="Vitorino I.R."/>
            <person name="Klimek D."/>
            <person name="Calusinska M."/>
            <person name="Lobo-da-Cunha A."/>
            <person name="Vasconcelos V."/>
            <person name="Lage O.M."/>
        </authorList>
    </citation>
    <scope>NUCLEOTIDE SEQUENCE [LARGE SCALE GENOMIC DNA]</scope>
    <source>
        <strain evidence="2 3">ICT_H3.1</strain>
    </source>
</reference>
<dbReference type="RefSeq" id="WP_250928860.1">
    <property type="nucleotide sequence ID" value="NZ_JAMQBK010000029.1"/>
</dbReference>
<protein>
    <submittedName>
        <fullName evidence="2">Class I SAM-dependent methyltransferase</fullName>
    </submittedName>
</protein>
<dbReference type="GO" id="GO:0008168">
    <property type="term" value="F:methyltransferase activity"/>
    <property type="evidence" value="ECO:0007669"/>
    <property type="project" value="UniProtKB-KW"/>
</dbReference>
<proteinExistence type="predicted"/>
<dbReference type="PANTHER" id="PTHR43861">
    <property type="entry name" value="TRANS-ACONITATE 2-METHYLTRANSFERASE-RELATED"/>
    <property type="match status" value="1"/>
</dbReference>
<feature type="domain" description="Methyltransferase" evidence="1">
    <location>
        <begin position="45"/>
        <end position="168"/>
    </location>
</feature>
<organism evidence="2 3">
    <name type="scientific">Aporhodopirellula aestuarii</name>
    <dbReference type="NCBI Taxonomy" id="2950107"/>
    <lineage>
        <taxon>Bacteria</taxon>
        <taxon>Pseudomonadati</taxon>
        <taxon>Planctomycetota</taxon>
        <taxon>Planctomycetia</taxon>
        <taxon>Pirellulales</taxon>
        <taxon>Pirellulaceae</taxon>
        <taxon>Aporhodopirellula</taxon>
    </lineage>
</organism>
<dbReference type="Gene3D" id="3.40.50.150">
    <property type="entry name" value="Vaccinia Virus protein VP39"/>
    <property type="match status" value="1"/>
</dbReference>
<gene>
    <name evidence="2" type="ORF">NB063_11465</name>
</gene>
<dbReference type="SUPFAM" id="SSF53335">
    <property type="entry name" value="S-adenosyl-L-methionine-dependent methyltransferases"/>
    <property type="match status" value="1"/>
</dbReference>
<dbReference type="GO" id="GO:0032259">
    <property type="term" value="P:methylation"/>
    <property type="evidence" value="ECO:0007669"/>
    <property type="project" value="UniProtKB-KW"/>
</dbReference>
<sequence length="246" mass="26914">MLPRVCEPPPLDPKLEADVYREMDHGDVNRGFVRDLFESGPVGPRVIDLGCGPALIPITLCETAAAIVEGSRPAVSHGSDLSSLQVMGVDHCVDMLELARVELEFAGMLGQIQLEQVDLNDPDGLQSELAETVISNTVLHHLESPINALRLGIKALRPGGRLFVRDLYRPETDREVERLVELHGGSAEAATSGIDPRQLLRQSLHAALTLEEIREIVATLGIDPGCVNMTSNRHWTLDCVRPERQS</sequence>
<dbReference type="CDD" id="cd02440">
    <property type="entry name" value="AdoMet_MTases"/>
    <property type="match status" value="1"/>
</dbReference>
<accession>A0ABT0U337</accession>
<dbReference type="InterPro" id="IPR029063">
    <property type="entry name" value="SAM-dependent_MTases_sf"/>
</dbReference>
<dbReference type="InterPro" id="IPR025714">
    <property type="entry name" value="Methyltranfer_dom"/>
</dbReference>
<dbReference type="PANTHER" id="PTHR43861:SF1">
    <property type="entry name" value="TRANS-ACONITATE 2-METHYLTRANSFERASE"/>
    <property type="match status" value="1"/>
</dbReference>
<comment type="caution">
    <text evidence="2">The sequence shown here is derived from an EMBL/GenBank/DDBJ whole genome shotgun (WGS) entry which is preliminary data.</text>
</comment>
<evidence type="ECO:0000259" key="1">
    <source>
        <dbReference type="Pfam" id="PF13847"/>
    </source>
</evidence>
<evidence type="ECO:0000313" key="2">
    <source>
        <dbReference type="EMBL" id="MCM2371223.1"/>
    </source>
</evidence>
<keyword evidence="3" id="KW-1185">Reference proteome</keyword>
<name>A0ABT0U337_9BACT</name>